<dbReference type="EMBL" id="HE983845">
    <property type="protein sequence ID" value="CCM43646.1"/>
    <property type="molecule type" value="Genomic_DNA"/>
</dbReference>
<dbReference type="RefSeq" id="YP_007236923.1">
    <property type="nucleotide sequence ID" value="NC_019918.1"/>
</dbReference>
<proteinExistence type="predicted"/>
<accession>K4RLG8</accession>
<gene>
    <name evidence="1" type="ORF">BN405_2-10_Ab1_orf_102</name>
</gene>
<protein>
    <submittedName>
        <fullName evidence="1">Uncharacterized protein</fullName>
    </submittedName>
</protein>
<organism evidence="1 2">
    <name type="scientific">Pseudomonas phage vB_PaeM_C2-10_Ab1</name>
    <dbReference type="NCBI Taxonomy" id="1231048"/>
    <lineage>
        <taxon>Viruses</taxon>
        <taxon>Duplodnaviria</taxon>
        <taxon>Heunggongvirae</taxon>
        <taxon>Uroviricota</taxon>
        <taxon>Caudoviricetes</taxon>
        <taxon>Vandenendeviridae</taxon>
        <taxon>Skurskavirinae</taxon>
        <taxon>Pakpunavirus</taxon>
        <taxon>Pakpunavirus CAb1</taxon>
    </lineage>
</organism>
<dbReference type="Proteomes" id="UP000001234">
    <property type="component" value="Segment"/>
</dbReference>
<evidence type="ECO:0000313" key="2">
    <source>
        <dbReference type="Proteomes" id="UP000001234"/>
    </source>
</evidence>
<reference evidence="1 2" key="1">
    <citation type="journal article" date="2013" name="PLoS ONE">
        <title>The Susceptibility of Pseudomonas aeruginosa Strains from Cystic Fibrosis Patients to Bacteriophages.</title>
        <authorList>
            <person name="Essoh C."/>
            <person name="Blouin Y."/>
            <person name="Loukou G."/>
            <person name="Cablanmian A."/>
            <person name="Lathro S."/>
            <person name="Kutter E."/>
            <person name="Thien H.V."/>
            <person name="Vergnaud G."/>
            <person name="Pourcel C."/>
        </authorList>
    </citation>
    <scope>NUCLEOTIDE SEQUENCE [LARGE SCALE GENOMIC DNA]</scope>
    <source>
        <strain evidence="1">VB_PaeM_C2-10_Ab1</strain>
    </source>
</reference>
<sequence length="365" mass="41081">MPPLKFEREGPKPLYYLYYLYFRVTLERNVVIDVGLNRLNFRSSFGLLFSFSLFLAIPTGAVATTCSFNSFDHRLDIRTFVVLGSLDGVDDVGTQLLNCLFVVLTIQVHAVDVLLIQFRDRNTFRHHTDQTDILGEEFHVVFARLHPHSNLELSHFTQKLAYAVLGEEFVFVDDASSYSQFVQHGVLSERPFAVRVLHFLDGERTANNLSLLTRQSKVAVVQDTKRRLVAVTGQVQALVYLDLREVHSDRDLLHIALRPALQTYRLASLLVQSILEVSVRIFLDDLDFIFGSASEHNLCIVLLLLAEVDDAGDITRDRTCFSGSSSSFHDVVVQSIPIDFLADAAVAGLSVGSYVQFKSHFISPI</sequence>
<keyword evidence="2" id="KW-1185">Reference proteome</keyword>
<dbReference type="GeneID" id="14296507"/>
<evidence type="ECO:0000313" key="1">
    <source>
        <dbReference type="EMBL" id="CCM43646.1"/>
    </source>
</evidence>
<dbReference type="KEGG" id="vg:14296507"/>
<name>K4RLG8_9CAUD</name>